<proteinExistence type="predicted"/>
<dbReference type="OrthoDB" id="2423195at2759"/>
<dbReference type="Proteomes" id="UP001152130">
    <property type="component" value="Unassembled WGS sequence"/>
</dbReference>
<keyword evidence="2" id="KW-1185">Reference proteome</keyword>
<sequence>MPQSIRIVTVDDSQGEEAKVIIVHLVRSKHKAKRNPPVDEFEEAKPFPLLFVPGSATKSPCPGQFSTRSMGGPTLKTWMDMKSNVQTRSTTMHRFDSAR</sequence>
<dbReference type="EMBL" id="JAPDHF010000007">
    <property type="protein sequence ID" value="KAJ4015426.1"/>
    <property type="molecule type" value="Genomic_DNA"/>
</dbReference>
<evidence type="ECO:0000313" key="1">
    <source>
        <dbReference type="EMBL" id="KAJ4015426.1"/>
    </source>
</evidence>
<dbReference type="Gene3D" id="3.40.50.300">
    <property type="entry name" value="P-loop containing nucleotide triphosphate hydrolases"/>
    <property type="match status" value="1"/>
</dbReference>
<comment type="caution">
    <text evidence="1">The sequence shown here is derived from an EMBL/GenBank/DDBJ whole genome shotgun (WGS) entry which is preliminary data.</text>
</comment>
<reference evidence="1" key="1">
    <citation type="submission" date="2022-10" db="EMBL/GenBank/DDBJ databases">
        <title>Fusarium specimens isolated from Avocado Roots.</title>
        <authorList>
            <person name="Stajich J."/>
            <person name="Roper C."/>
            <person name="Heimlech-Rivalta G."/>
        </authorList>
    </citation>
    <scope>NUCLEOTIDE SEQUENCE</scope>
    <source>
        <strain evidence="1">CF00143</strain>
    </source>
</reference>
<gene>
    <name evidence="1" type="ORF">NW766_005769</name>
</gene>
<dbReference type="AlphaFoldDB" id="A0A9W8PRL4"/>
<evidence type="ECO:0000313" key="2">
    <source>
        <dbReference type="Proteomes" id="UP001152130"/>
    </source>
</evidence>
<protein>
    <submittedName>
        <fullName evidence="1">Uncharacterized protein</fullName>
    </submittedName>
</protein>
<dbReference type="InterPro" id="IPR027417">
    <property type="entry name" value="P-loop_NTPase"/>
</dbReference>
<name>A0A9W8PRL4_9HYPO</name>
<organism evidence="1 2">
    <name type="scientific">Fusarium irregulare</name>
    <dbReference type="NCBI Taxonomy" id="2494466"/>
    <lineage>
        <taxon>Eukaryota</taxon>
        <taxon>Fungi</taxon>
        <taxon>Dikarya</taxon>
        <taxon>Ascomycota</taxon>
        <taxon>Pezizomycotina</taxon>
        <taxon>Sordariomycetes</taxon>
        <taxon>Hypocreomycetidae</taxon>
        <taxon>Hypocreales</taxon>
        <taxon>Nectriaceae</taxon>
        <taxon>Fusarium</taxon>
        <taxon>Fusarium incarnatum-equiseti species complex</taxon>
    </lineage>
</organism>
<accession>A0A9W8PRL4</accession>